<dbReference type="SUPFAM" id="SSF54236">
    <property type="entry name" value="Ubiquitin-like"/>
    <property type="match status" value="1"/>
</dbReference>
<feature type="domain" description="Rho-GAP" evidence="4">
    <location>
        <begin position="1"/>
        <end position="86"/>
    </location>
</feature>
<dbReference type="Gene3D" id="3.10.20.90">
    <property type="entry name" value="Phosphatidylinositol 3-kinase Catalytic Subunit, Chain A, domain 1"/>
    <property type="match status" value="1"/>
</dbReference>
<dbReference type="PANTHER" id="PTHR45899">
    <property type="entry name" value="RHO GTPASE ACTIVATING PROTEIN AT 15B, ISOFORM C"/>
    <property type="match status" value="1"/>
</dbReference>
<dbReference type="GeneID" id="102808881"/>
<dbReference type="SUPFAM" id="SSF50729">
    <property type="entry name" value="PH domain-like"/>
    <property type="match status" value="1"/>
</dbReference>
<dbReference type="InterPro" id="IPR052227">
    <property type="entry name" value="Arf-Rho-GAP_ANK-PH_domain"/>
</dbReference>
<evidence type="ECO:0000256" key="1">
    <source>
        <dbReference type="ARBA" id="ARBA00022468"/>
    </source>
</evidence>
<name>A0ABM0MKU6_SACKO</name>
<dbReference type="SUPFAM" id="SSF48350">
    <property type="entry name" value="GTPase activation domain, GAP"/>
    <property type="match status" value="1"/>
</dbReference>
<dbReference type="PROSITE" id="PS50003">
    <property type="entry name" value="PH_DOMAIN"/>
    <property type="match status" value="1"/>
</dbReference>
<sequence length="352" mass="40501">YTDHNNKLRWYKYYLEELPPINRDTMKKLIGHLKSVSECSKENRMVIENLAAVWGPTLLSSGDTFKDTNHEIVVIGDIIRYYDWLFGISDEEKKKKLAIEEARKKMEELHMNRQQIPDMMFSVNLYEFDGTSVNVKVNGTTTSDMCIKQLLNNTKLGIEPCTNYALFELLFKGSVVRPIHGSEKILDIYTKWGEKGKNNQVCLKENHVVDMCKASSSTAYGMVRISDKRAFKKLYLELTGRLLRLYKDSKSSSRHESELSLDQLFIYIGIDPNKATPTNYGLTFRDKNDVKANFRYICCESEYDYRRWIGGLFNAKYPDGFSCNRDISTATQSPVDGMYEYVSSGACKPAVI</sequence>
<evidence type="ECO:0000259" key="2">
    <source>
        <dbReference type="PROSITE" id="PS50003"/>
    </source>
</evidence>
<dbReference type="InterPro" id="IPR001849">
    <property type="entry name" value="PH_domain"/>
</dbReference>
<dbReference type="InterPro" id="IPR011993">
    <property type="entry name" value="PH-like_dom_sf"/>
</dbReference>
<keyword evidence="5" id="KW-1185">Reference proteome</keyword>
<dbReference type="InterPro" id="IPR029071">
    <property type="entry name" value="Ubiquitin-like_domsf"/>
</dbReference>
<dbReference type="PANTHER" id="PTHR45899:SF2">
    <property type="entry name" value="RHO GTPASE ACTIVATING PROTEIN AT 15B, ISOFORM C"/>
    <property type="match status" value="1"/>
</dbReference>
<keyword evidence="1" id="KW-0343">GTPase activation</keyword>
<protein>
    <submittedName>
        <fullName evidence="6">Arf-GAP with Rho-GAP domain, ANK repeat and PH domain-containing protein 1-like</fullName>
    </submittedName>
</protein>
<dbReference type="Gene3D" id="2.30.29.30">
    <property type="entry name" value="Pleckstrin-homology domain (PH domain)/Phosphotyrosine-binding domain (PTB)"/>
    <property type="match status" value="1"/>
</dbReference>
<feature type="non-terminal residue" evidence="6">
    <location>
        <position position="1"/>
    </location>
</feature>
<proteinExistence type="predicted"/>
<organism evidence="5 6">
    <name type="scientific">Saccoglossus kowalevskii</name>
    <name type="common">Acorn worm</name>
    <dbReference type="NCBI Taxonomy" id="10224"/>
    <lineage>
        <taxon>Eukaryota</taxon>
        <taxon>Metazoa</taxon>
        <taxon>Hemichordata</taxon>
        <taxon>Enteropneusta</taxon>
        <taxon>Harrimaniidae</taxon>
        <taxon>Saccoglossus</taxon>
    </lineage>
</organism>
<dbReference type="Proteomes" id="UP000694865">
    <property type="component" value="Unplaced"/>
</dbReference>
<dbReference type="InterPro" id="IPR000198">
    <property type="entry name" value="RhoGAP_dom"/>
</dbReference>
<dbReference type="PROSITE" id="PS50200">
    <property type="entry name" value="RA"/>
    <property type="match status" value="1"/>
</dbReference>
<evidence type="ECO:0000259" key="3">
    <source>
        <dbReference type="PROSITE" id="PS50200"/>
    </source>
</evidence>
<dbReference type="InterPro" id="IPR008936">
    <property type="entry name" value="Rho_GTPase_activation_prot"/>
</dbReference>
<feature type="non-terminal residue" evidence="6">
    <location>
        <position position="352"/>
    </location>
</feature>
<reference evidence="6" key="1">
    <citation type="submission" date="2025-08" db="UniProtKB">
        <authorList>
            <consortium name="RefSeq"/>
        </authorList>
    </citation>
    <scope>IDENTIFICATION</scope>
    <source>
        <tissue evidence="6">Testes</tissue>
    </source>
</reference>
<accession>A0ABM0MKU6</accession>
<dbReference type="CDD" id="cd17113">
    <property type="entry name" value="RA_ARAPs"/>
    <property type="match status" value="1"/>
</dbReference>
<dbReference type="Pfam" id="PF00620">
    <property type="entry name" value="RhoGAP"/>
    <property type="match status" value="1"/>
</dbReference>
<evidence type="ECO:0000313" key="5">
    <source>
        <dbReference type="Proteomes" id="UP000694865"/>
    </source>
</evidence>
<feature type="domain" description="PH" evidence="2">
    <location>
        <begin position="216"/>
        <end position="317"/>
    </location>
</feature>
<dbReference type="SMART" id="SM00233">
    <property type="entry name" value="PH"/>
    <property type="match status" value="1"/>
</dbReference>
<evidence type="ECO:0000259" key="4">
    <source>
        <dbReference type="PROSITE" id="PS50238"/>
    </source>
</evidence>
<dbReference type="Pfam" id="PF00169">
    <property type="entry name" value="PH"/>
    <property type="match status" value="1"/>
</dbReference>
<dbReference type="RefSeq" id="XP_006820637.1">
    <property type="nucleotide sequence ID" value="XM_006820574.1"/>
</dbReference>
<dbReference type="InterPro" id="IPR000159">
    <property type="entry name" value="RA_dom"/>
</dbReference>
<evidence type="ECO:0000313" key="6">
    <source>
        <dbReference type="RefSeq" id="XP_006820637.1"/>
    </source>
</evidence>
<feature type="domain" description="Ras-associating" evidence="3">
    <location>
        <begin position="129"/>
        <end position="208"/>
    </location>
</feature>
<dbReference type="Pfam" id="PF00788">
    <property type="entry name" value="RA"/>
    <property type="match status" value="1"/>
</dbReference>
<dbReference type="Gene3D" id="1.10.555.10">
    <property type="entry name" value="Rho GTPase activation protein"/>
    <property type="match status" value="1"/>
</dbReference>
<gene>
    <name evidence="6" type="primary">LOC102808881</name>
</gene>
<dbReference type="PROSITE" id="PS50238">
    <property type="entry name" value="RHOGAP"/>
    <property type="match status" value="1"/>
</dbReference>